<sequence length="149" mass="15760">MAIDTLTQTITLKTLSVTPNEGESWTTGTTKSARKIGEQNLPADYTLTEIQVDCRGITGASGSNPGIIRIYQFGRESSAATVEISSVGIILQPINLVVAARYGADRKVIIDAWDPDTSSPNNSCSIKGIIGVAGRPYFDTGGGKLQEVV</sequence>
<evidence type="ECO:0000313" key="1">
    <source>
        <dbReference type="EMBL" id="KKN02850.1"/>
    </source>
</evidence>
<organism evidence="1">
    <name type="scientific">marine sediment metagenome</name>
    <dbReference type="NCBI Taxonomy" id="412755"/>
    <lineage>
        <taxon>unclassified sequences</taxon>
        <taxon>metagenomes</taxon>
        <taxon>ecological metagenomes</taxon>
    </lineage>
</organism>
<comment type="caution">
    <text evidence="1">The sequence shown here is derived from an EMBL/GenBank/DDBJ whole genome shotgun (WGS) entry which is preliminary data.</text>
</comment>
<name>A0A0F9M627_9ZZZZ</name>
<reference evidence="1" key="1">
    <citation type="journal article" date="2015" name="Nature">
        <title>Complex archaea that bridge the gap between prokaryotes and eukaryotes.</title>
        <authorList>
            <person name="Spang A."/>
            <person name="Saw J.H."/>
            <person name="Jorgensen S.L."/>
            <person name="Zaremba-Niedzwiedzka K."/>
            <person name="Martijn J."/>
            <person name="Lind A.E."/>
            <person name="van Eijk R."/>
            <person name="Schleper C."/>
            <person name="Guy L."/>
            <person name="Ettema T.J."/>
        </authorList>
    </citation>
    <scope>NUCLEOTIDE SEQUENCE</scope>
</reference>
<protein>
    <submittedName>
        <fullName evidence="1">Uncharacterized protein</fullName>
    </submittedName>
</protein>
<proteinExistence type="predicted"/>
<dbReference type="EMBL" id="LAZR01005101">
    <property type="protein sequence ID" value="KKN02850.1"/>
    <property type="molecule type" value="Genomic_DNA"/>
</dbReference>
<accession>A0A0F9M627</accession>
<gene>
    <name evidence="1" type="ORF">LCGC14_1113580</name>
</gene>
<dbReference type="AlphaFoldDB" id="A0A0F9M627"/>